<sequence length="141" mass="15641">MALIEEARMSANQMRPSIRDSNANWAAFEECTQRELGTPEHIDTPKLGTIQAPAGSGEDRNCKTQKHIVARESASIGRSETLATVFQPTQDPFDSNHTRCIERVEVLKSMLALTNGAEVKTIVLHLQPHKRQTMAVFKPSS</sequence>
<evidence type="ECO:0000313" key="2">
    <source>
        <dbReference type="EMBL" id="KAJ8886804.1"/>
    </source>
</evidence>
<name>A0ABQ9HR04_9NEOP</name>
<evidence type="ECO:0000256" key="1">
    <source>
        <dbReference type="SAM" id="MobiDB-lite"/>
    </source>
</evidence>
<feature type="compositionally biased region" description="Basic and acidic residues" evidence="1">
    <location>
        <begin position="35"/>
        <end position="44"/>
    </location>
</feature>
<evidence type="ECO:0000313" key="3">
    <source>
        <dbReference type="Proteomes" id="UP001159363"/>
    </source>
</evidence>
<protein>
    <submittedName>
        <fullName evidence="2">Uncharacterized protein</fullName>
    </submittedName>
</protein>
<accession>A0ABQ9HR04</accession>
<dbReference type="EMBL" id="JARBHB010000004">
    <property type="protein sequence ID" value="KAJ8886804.1"/>
    <property type="molecule type" value="Genomic_DNA"/>
</dbReference>
<gene>
    <name evidence="2" type="ORF">PR048_013016</name>
</gene>
<proteinExistence type="predicted"/>
<dbReference type="InterPro" id="IPR018247">
    <property type="entry name" value="EF_Hand_1_Ca_BS"/>
</dbReference>
<feature type="region of interest" description="Disordered" evidence="1">
    <location>
        <begin position="35"/>
        <end position="63"/>
    </location>
</feature>
<comment type="caution">
    <text evidence="2">The sequence shown here is derived from an EMBL/GenBank/DDBJ whole genome shotgun (WGS) entry which is preliminary data.</text>
</comment>
<organism evidence="2 3">
    <name type="scientific">Dryococelus australis</name>
    <dbReference type="NCBI Taxonomy" id="614101"/>
    <lineage>
        <taxon>Eukaryota</taxon>
        <taxon>Metazoa</taxon>
        <taxon>Ecdysozoa</taxon>
        <taxon>Arthropoda</taxon>
        <taxon>Hexapoda</taxon>
        <taxon>Insecta</taxon>
        <taxon>Pterygota</taxon>
        <taxon>Neoptera</taxon>
        <taxon>Polyneoptera</taxon>
        <taxon>Phasmatodea</taxon>
        <taxon>Verophasmatodea</taxon>
        <taxon>Anareolatae</taxon>
        <taxon>Phasmatidae</taxon>
        <taxon>Eurycanthinae</taxon>
        <taxon>Dryococelus</taxon>
    </lineage>
</organism>
<keyword evidence="3" id="KW-1185">Reference proteome</keyword>
<reference evidence="2 3" key="1">
    <citation type="submission" date="2023-02" db="EMBL/GenBank/DDBJ databases">
        <title>LHISI_Scaffold_Assembly.</title>
        <authorList>
            <person name="Stuart O.P."/>
            <person name="Cleave R."/>
            <person name="Magrath M.J.L."/>
            <person name="Mikheyev A.S."/>
        </authorList>
    </citation>
    <scope>NUCLEOTIDE SEQUENCE [LARGE SCALE GENOMIC DNA]</scope>
    <source>
        <strain evidence="2">Daus_M_001</strain>
        <tissue evidence="2">Leg muscle</tissue>
    </source>
</reference>
<dbReference type="Proteomes" id="UP001159363">
    <property type="component" value="Chromosome X"/>
</dbReference>
<dbReference type="PROSITE" id="PS00018">
    <property type="entry name" value="EF_HAND_1"/>
    <property type="match status" value="1"/>
</dbReference>